<dbReference type="GO" id="GO:0005524">
    <property type="term" value="F:ATP binding"/>
    <property type="evidence" value="ECO:0007669"/>
    <property type="project" value="UniProtKB-KW"/>
</dbReference>
<dbReference type="AlphaFoldDB" id="A0A9P0CXS3"/>
<name>A0A9P0CXS3_9CUCU</name>
<dbReference type="CDD" id="cd18808">
    <property type="entry name" value="SF1_C_Upf1"/>
    <property type="match status" value="1"/>
</dbReference>
<feature type="compositionally biased region" description="Low complexity" evidence="5">
    <location>
        <begin position="471"/>
        <end position="484"/>
    </location>
</feature>
<evidence type="ECO:0000256" key="1">
    <source>
        <dbReference type="ARBA" id="ARBA00022741"/>
    </source>
</evidence>
<dbReference type="SUPFAM" id="SSF52540">
    <property type="entry name" value="P-loop containing nucleoside triphosphate hydrolases"/>
    <property type="match status" value="1"/>
</dbReference>
<dbReference type="Pfam" id="PF13086">
    <property type="entry name" value="AAA_11"/>
    <property type="match status" value="2"/>
</dbReference>
<organism evidence="7 8">
    <name type="scientific">Psylliodes chrysocephalus</name>
    <dbReference type="NCBI Taxonomy" id="3402493"/>
    <lineage>
        <taxon>Eukaryota</taxon>
        <taxon>Metazoa</taxon>
        <taxon>Ecdysozoa</taxon>
        <taxon>Arthropoda</taxon>
        <taxon>Hexapoda</taxon>
        <taxon>Insecta</taxon>
        <taxon>Pterygota</taxon>
        <taxon>Neoptera</taxon>
        <taxon>Endopterygota</taxon>
        <taxon>Coleoptera</taxon>
        <taxon>Polyphaga</taxon>
        <taxon>Cucujiformia</taxon>
        <taxon>Chrysomeloidea</taxon>
        <taxon>Chrysomelidae</taxon>
        <taxon>Galerucinae</taxon>
        <taxon>Alticini</taxon>
        <taxon>Psylliodes</taxon>
    </lineage>
</organism>
<dbReference type="GO" id="GO:0004386">
    <property type="term" value="F:helicase activity"/>
    <property type="evidence" value="ECO:0007669"/>
    <property type="project" value="UniProtKB-KW"/>
</dbReference>
<feature type="compositionally biased region" description="Polar residues" evidence="5">
    <location>
        <begin position="455"/>
        <end position="470"/>
    </location>
</feature>
<gene>
    <name evidence="7" type="ORF">PSYICH_LOCUS10389</name>
</gene>
<feature type="region of interest" description="Disordered" evidence="5">
    <location>
        <begin position="116"/>
        <end position="171"/>
    </location>
</feature>
<feature type="compositionally biased region" description="Basic and acidic residues" evidence="5">
    <location>
        <begin position="436"/>
        <end position="451"/>
    </location>
</feature>
<feature type="compositionally biased region" description="Polar residues" evidence="5">
    <location>
        <begin position="425"/>
        <end position="435"/>
    </location>
</feature>
<dbReference type="SUPFAM" id="SSF49879">
    <property type="entry name" value="SMAD/FHA domain"/>
    <property type="match status" value="1"/>
</dbReference>
<keyword evidence="4" id="KW-0067">ATP-binding</keyword>
<evidence type="ECO:0000256" key="5">
    <source>
        <dbReference type="SAM" id="MobiDB-lite"/>
    </source>
</evidence>
<dbReference type="InterPro" id="IPR047187">
    <property type="entry name" value="SF1_C_Upf1"/>
</dbReference>
<dbReference type="SMART" id="SM00240">
    <property type="entry name" value="FHA"/>
    <property type="match status" value="1"/>
</dbReference>
<feature type="compositionally biased region" description="Basic and acidic residues" evidence="5">
    <location>
        <begin position="352"/>
        <end position="375"/>
    </location>
</feature>
<evidence type="ECO:0000256" key="3">
    <source>
        <dbReference type="ARBA" id="ARBA00022806"/>
    </source>
</evidence>
<evidence type="ECO:0000313" key="7">
    <source>
        <dbReference type="EMBL" id="CAH1110311.1"/>
    </source>
</evidence>
<dbReference type="Gene3D" id="3.40.50.300">
    <property type="entry name" value="P-loop containing nucleotide triphosphate hydrolases"/>
    <property type="match status" value="2"/>
</dbReference>
<dbReference type="Pfam" id="PF00498">
    <property type="entry name" value="FHA"/>
    <property type="match status" value="1"/>
</dbReference>
<dbReference type="GO" id="GO:0016604">
    <property type="term" value="C:nuclear body"/>
    <property type="evidence" value="ECO:0007669"/>
    <property type="project" value="TreeGrafter"/>
</dbReference>
<dbReference type="GO" id="GO:0006369">
    <property type="term" value="P:termination of RNA polymerase II transcription"/>
    <property type="evidence" value="ECO:0007669"/>
    <property type="project" value="TreeGrafter"/>
</dbReference>
<dbReference type="EMBL" id="OV651816">
    <property type="protein sequence ID" value="CAH1110311.1"/>
    <property type="molecule type" value="Genomic_DNA"/>
</dbReference>
<dbReference type="OrthoDB" id="2285229at2759"/>
<dbReference type="InterPro" id="IPR027417">
    <property type="entry name" value="P-loop_NTPase"/>
</dbReference>
<dbReference type="InterPro" id="IPR000253">
    <property type="entry name" value="FHA_dom"/>
</dbReference>
<dbReference type="Gene3D" id="2.60.200.20">
    <property type="match status" value="1"/>
</dbReference>
<dbReference type="InterPro" id="IPR045055">
    <property type="entry name" value="DNA2/NAM7-like"/>
</dbReference>
<dbReference type="InterPro" id="IPR008984">
    <property type="entry name" value="SMAD_FHA_dom_sf"/>
</dbReference>
<feature type="compositionally biased region" description="Polar residues" evidence="5">
    <location>
        <begin position="116"/>
        <end position="127"/>
    </location>
</feature>
<dbReference type="PANTHER" id="PTHR10887">
    <property type="entry name" value="DNA2/NAM7 HELICASE FAMILY"/>
    <property type="match status" value="1"/>
</dbReference>
<dbReference type="GO" id="GO:0016787">
    <property type="term" value="F:hydrolase activity"/>
    <property type="evidence" value="ECO:0007669"/>
    <property type="project" value="UniProtKB-KW"/>
</dbReference>
<protein>
    <recommendedName>
        <fullName evidence="6">FHA domain-containing protein</fullName>
    </recommendedName>
</protein>
<evidence type="ECO:0000259" key="6">
    <source>
        <dbReference type="PROSITE" id="PS50006"/>
    </source>
</evidence>
<dbReference type="PROSITE" id="PS50006">
    <property type="entry name" value="FHA_DOMAIN"/>
    <property type="match status" value="1"/>
</dbReference>
<keyword evidence="2" id="KW-0378">Hydrolase</keyword>
<dbReference type="PANTHER" id="PTHR10887:SF495">
    <property type="entry name" value="HELICASE SENATAXIN ISOFORM X1-RELATED"/>
    <property type="match status" value="1"/>
</dbReference>
<feature type="compositionally biased region" description="Basic and acidic residues" evidence="5">
    <location>
        <begin position="393"/>
        <end position="418"/>
    </location>
</feature>
<evidence type="ECO:0000313" key="8">
    <source>
        <dbReference type="Proteomes" id="UP001153636"/>
    </source>
</evidence>
<accession>A0A9P0CXS3</accession>
<keyword evidence="3" id="KW-0347">Helicase</keyword>
<evidence type="ECO:0000256" key="2">
    <source>
        <dbReference type="ARBA" id="ARBA00022801"/>
    </source>
</evidence>
<reference evidence="7" key="1">
    <citation type="submission" date="2022-01" db="EMBL/GenBank/DDBJ databases">
        <authorList>
            <person name="King R."/>
        </authorList>
    </citation>
    <scope>NUCLEOTIDE SEQUENCE</scope>
</reference>
<feature type="region of interest" description="Disordered" evidence="5">
    <location>
        <begin position="341"/>
        <end position="484"/>
    </location>
</feature>
<dbReference type="CDD" id="cd00060">
    <property type="entry name" value="FHA"/>
    <property type="match status" value="1"/>
</dbReference>
<sequence length="1273" mass="144119">MTSVKWRLDNLINGTVMHIDKSVFSIGRRVDADLSSLSPKISREHATIRLSNEELSIIDHKSTNGTFINGKQIGTAIFRNGDILSFGGPPNLIRGPGFESIPFLFKVVKIDNLASGPTQAEASTSSDVAERSKTEETNNMVNGNSIKKGKPAVNTSSANKRSSIKETPVINQQNSSFTTSANECIIVSDGEDDDFSCSQIFQISEKIKEEPEDYEEGFNPYHDIKEELEYLDYCNERNVISIDLTDDVDHFENTVDLLDVLESTPKRGTQETLYDTLADGIETPASDLLDIPKELNENNSHTVQTAKELTIKKNNGAQGNSEIKLAQLRIPINKMPKYLLPPVVEPHNASSNKEKEKKTPAKRKSTEVKLPDLGKIKKNRRHSVASDVLNKPQKKEVRELRKQKLKELVSKNDDDNFKSTKKSLNDQPSTSSNIDSPRDNFKATKAPEKLKFSNIEYSSTDQPSTSSNTASGSNKNSKYTKTKISTKTPQLVISIQPNSEDTKVKDSTAPKNKRLDPRLKKVDTVQDTTISSSNFLRSASYQTLNKPSISNPDSTVNEDRSGLIWQIGTNKTIHQSVSNNFRIDINDEIHDLLSWNVGWLLEQHNSDVTAPVNFNKTCVPIPLTFNGIEHYMKVLIPLLNLELWQYIYQITFEKEDRKIPLTVRLEHERKAGRIMYLDCEYIPAQNMPMPFRSEDFCVLEMKLTDSKNYYKYTCFGYIKSISYRNRQNGGGMVTVIIKNLEKKISSKSFIIRICANIGNNTRLLKTIKHLKYSPLCQQVLNPLNLKLTKQNIKNVSIRETPNLNPIQKEISSEASEMALGKSPGFYLIKGPPGTGKSSVIVSIVLEILYKCRARRIQPRILLTAPSNTAIDGLILKLYKARMELPAPDQKMVKIVRIGPDSSINELVNKFTLKFQAKKNILIDKKLNHHPDFKKVCDNLLDSEEFLKGYLGNQYAYEYRVAEDKILLGANLICTTLSSCLSFILNQHTRKSQMKYTCCIIDEATQCNEIECLSPIQLQIDKFILVGDPQQLAAVVCNKEAQQLGFGKSLFSRIAENFPNRRIYQFPIKMLYDQYRMKPEICDYPNRAFYGGTLNSFPKCYNPIEPPLKPYVLFNLKGSDSPSGDYTNTDEVTLISNLLDTLRCYIKPTCVYNIGIITPYKAQKELILKHVATIKFNQNVKITVNTVDSFQGMENDVVIISCVRYSTNYFLANKQRLNVALTRAKQALYVIGNYTLFTQCPPLYNLREDAKKRKLLIDIKTDSRRCLLDKYILS</sequence>
<dbReference type="GO" id="GO:0005694">
    <property type="term" value="C:chromosome"/>
    <property type="evidence" value="ECO:0007669"/>
    <property type="project" value="UniProtKB-ARBA"/>
</dbReference>
<dbReference type="Proteomes" id="UP001153636">
    <property type="component" value="Chromosome 4"/>
</dbReference>
<dbReference type="GO" id="GO:0001147">
    <property type="term" value="F:transcription termination site sequence-specific DNA binding"/>
    <property type="evidence" value="ECO:0007669"/>
    <property type="project" value="TreeGrafter"/>
</dbReference>
<feature type="domain" description="FHA" evidence="6">
    <location>
        <begin position="24"/>
        <end position="73"/>
    </location>
</feature>
<dbReference type="FunFam" id="3.40.50.300:FF:000326">
    <property type="entry name" value="P-loop containing nucleoside triphosphate hydrolase"/>
    <property type="match status" value="1"/>
</dbReference>
<keyword evidence="8" id="KW-1185">Reference proteome</keyword>
<dbReference type="Pfam" id="PF13087">
    <property type="entry name" value="AAA_12"/>
    <property type="match status" value="1"/>
</dbReference>
<keyword evidence="1" id="KW-0547">Nucleotide-binding</keyword>
<dbReference type="InterPro" id="IPR041679">
    <property type="entry name" value="DNA2/NAM7-like_C"/>
</dbReference>
<proteinExistence type="predicted"/>
<evidence type="ECO:0000256" key="4">
    <source>
        <dbReference type="ARBA" id="ARBA00022840"/>
    </source>
</evidence>
<dbReference type="InterPro" id="IPR041677">
    <property type="entry name" value="DNA2/NAM7_AAA_11"/>
</dbReference>